<dbReference type="EMBL" id="FWEV01000126">
    <property type="protein sequence ID" value="SLM30087.1"/>
    <property type="molecule type" value="Genomic_DNA"/>
</dbReference>
<evidence type="ECO:0000256" key="6">
    <source>
        <dbReference type="ARBA" id="ARBA00022692"/>
    </source>
</evidence>
<keyword evidence="9" id="KW-0902">Two-component regulatory system</keyword>
<keyword evidence="4" id="KW-0597">Phosphoprotein</keyword>
<keyword evidence="8 11" id="KW-1133">Transmembrane helix</keyword>
<evidence type="ECO:0000256" key="9">
    <source>
        <dbReference type="ARBA" id="ARBA00023012"/>
    </source>
</evidence>
<proteinExistence type="predicted"/>
<dbReference type="CDD" id="cd00075">
    <property type="entry name" value="HATPase"/>
    <property type="match status" value="1"/>
</dbReference>
<dbReference type="Gene3D" id="6.10.340.10">
    <property type="match status" value="1"/>
</dbReference>
<dbReference type="Pfam" id="PF00672">
    <property type="entry name" value="HAMP"/>
    <property type="match status" value="1"/>
</dbReference>
<accession>A0A1W1HC68</accession>
<dbReference type="STRING" id="1246637.MTBBW1_2110003"/>
<comment type="catalytic activity">
    <reaction evidence="1">
        <text>ATP + protein L-histidine = ADP + protein N-phospho-L-histidine.</text>
        <dbReference type="EC" id="2.7.13.3"/>
    </reaction>
</comment>
<dbReference type="SMART" id="SM00388">
    <property type="entry name" value="HisKA"/>
    <property type="match status" value="1"/>
</dbReference>
<dbReference type="GO" id="GO:0005886">
    <property type="term" value="C:plasma membrane"/>
    <property type="evidence" value="ECO:0007669"/>
    <property type="project" value="TreeGrafter"/>
</dbReference>
<dbReference type="PROSITE" id="PS50885">
    <property type="entry name" value="HAMP"/>
    <property type="match status" value="1"/>
</dbReference>
<dbReference type="OrthoDB" id="9815202at2"/>
<evidence type="ECO:0000256" key="4">
    <source>
        <dbReference type="ARBA" id="ARBA00022553"/>
    </source>
</evidence>
<evidence type="ECO:0000256" key="3">
    <source>
        <dbReference type="ARBA" id="ARBA00012438"/>
    </source>
</evidence>
<dbReference type="CDD" id="cd00082">
    <property type="entry name" value="HisKA"/>
    <property type="match status" value="1"/>
</dbReference>
<dbReference type="CDD" id="cd06225">
    <property type="entry name" value="HAMP"/>
    <property type="match status" value="1"/>
</dbReference>
<dbReference type="RefSeq" id="WP_080807494.1">
    <property type="nucleotide sequence ID" value="NZ_LT828557.1"/>
</dbReference>
<dbReference type="PANTHER" id="PTHR45436">
    <property type="entry name" value="SENSOR HISTIDINE KINASE YKOH"/>
    <property type="match status" value="1"/>
</dbReference>
<dbReference type="Pfam" id="PF00512">
    <property type="entry name" value="HisKA"/>
    <property type="match status" value="1"/>
</dbReference>
<keyword evidence="10 11" id="KW-0472">Membrane</keyword>
<reference evidence="14 15" key="1">
    <citation type="submission" date="2017-03" db="EMBL/GenBank/DDBJ databases">
        <authorList>
            <person name="Afonso C.L."/>
            <person name="Miller P.J."/>
            <person name="Scott M.A."/>
            <person name="Spackman E."/>
            <person name="Goraichik I."/>
            <person name="Dimitrov K.M."/>
            <person name="Suarez D.L."/>
            <person name="Swayne D.E."/>
        </authorList>
    </citation>
    <scope>NUCLEOTIDE SEQUENCE [LARGE SCALE GENOMIC DNA]</scope>
    <source>
        <strain evidence="14">PRJEB14757</strain>
    </source>
</reference>
<keyword evidence="5 14" id="KW-0808">Transferase</keyword>
<evidence type="ECO:0000256" key="2">
    <source>
        <dbReference type="ARBA" id="ARBA00004370"/>
    </source>
</evidence>
<dbReference type="PROSITE" id="PS51257">
    <property type="entry name" value="PROKAR_LIPOPROTEIN"/>
    <property type="match status" value="1"/>
</dbReference>
<dbReference type="Gene3D" id="1.10.287.130">
    <property type="match status" value="1"/>
</dbReference>
<evidence type="ECO:0000259" key="12">
    <source>
        <dbReference type="PROSITE" id="PS50109"/>
    </source>
</evidence>
<keyword evidence="7 14" id="KW-0418">Kinase</keyword>
<comment type="subcellular location">
    <subcellularLocation>
        <location evidence="2">Membrane</location>
    </subcellularLocation>
</comment>
<evidence type="ECO:0000256" key="7">
    <source>
        <dbReference type="ARBA" id="ARBA00022777"/>
    </source>
</evidence>
<dbReference type="Gene3D" id="3.30.565.10">
    <property type="entry name" value="Histidine kinase-like ATPase, C-terminal domain"/>
    <property type="match status" value="1"/>
</dbReference>
<feature type="transmembrane region" description="Helical" evidence="11">
    <location>
        <begin position="175"/>
        <end position="194"/>
    </location>
</feature>
<evidence type="ECO:0000256" key="10">
    <source>
        <dbReference type="ARBA" id="ARBA00023136"/>
    </source>
</evidence>
<dbReference type="PANTHER" id="PTHR45436:SF8">
    <property type="entry name" value="HISTIDINE KINASE"/>
    <property type="match status" value="1"/>
</dbReference>
<evidence type="ECO:0000256" key="11">
    <source>
        <dbReference type="SAM" id="Phobius"/>
    </source>
</evidence>
<dbReference type="PROSITE" id="PS50109">
    <property type="entry name" value="HIS_KIN"/>
    <property type="match status" value="1"/>
</dbReference>
<evidence type="ECO:0000313" key="15">
    <source>
        <dbReference type="Proteomes" id="UP000191931"/>
    </source>
</evidence>
<dbReference type="SMART" id="SM00304">
    <property type="entry name" value="HAMP"/>
    <property type="match status" value="1"/>
</dbReference>
<dbReference type="InterPro" id="IPR050428">
    <property type="entry name" value="TCS_sensor_his_kinase"/>
</dbReference>
<dbReference type="InterPro" id="IPR003594">
    <property type="entry name" value="HATPase_dom"/>
</dbReference>
<sequence>MLFKIPTSLQRICRTLAFRLTLWYAGIFSISSCAAFLLFYFLVSQTILNRMDQDLLDKAGLFSAVLSVQGIQGIKKIAVLESRAAGERKIFFRLLYPTGEVFASSYMDYWRNVKVEASAVKRLIKSQRFFFETITIEPDHQNVRVLYHLSAPNVVLQTGLSMDTYSSFLAAFKRMFAGAMTIVVILSAVCGWFMSRKALGGLEHVTRTAREISGASLSARVPESNNQDELNELAKTFNRMLDRIENLVRSIREMSDNIAHDLKSPITRIRGLAEITLLHDSSPEAYENMAASTIEEADRLLDMINTMLVISRTEAGVGGFQFETLDISALVAEACHLFVPVAEDSGIDFTFNLEPDLILNADRGMLQRAISNIIDNALKYTSSPGNVWVYARKTFDFESKSSDYQNKSSDCQNKSSVYQNKTSQFQKNSDNRQENFSASIPVTIEIGVLDTGVGIATEHLERVFERFYRADPSRNKRGTGLGLSFARTIAREHGGDLTLRSTSGQGSLFLLTLPYDNFQVI</sequence>
<evidence type="ECO:0000313" key="14">
    <source>
        <dbReference type="EMBL" id="SLM30087.1"/>
    </source>
</evidence>
<dbReference type="PRINTS" id="PR00344">
    <property type="entry name" value="BCTRLSENSOR"/>
</dbReference>
<dbReference type="Proteomes" id="UP000191931">
    <property type="component" value="Unassembled WGS sequence"/>
</dbReference>
<feature type="domain" description="Histidine kinase" evidence="12">
    <location>
        <begin position="257"/>
        <end position="517"/>
    </location>
</feature>
<dbReference type="Pfam" id="PF02518">
    <property type="entry name" value="HATPase_c"/>
    <property type="match status" value="1"/>
</dbReference>
<dbReference type="SUPFAM" id="SSF55874">
    <property type="entry name" value="ATPase domain of HSP90 chaperone/DNA topoisomerase II/histidine kinase"/>
    <property type="match status" value="1"/>
</dbReference>
<protein>
    <recommendedName>
        <fullName evidence="3">histidine kinase</fullName>
        <ecNumber evidence="3">2.7.13.3</ecNumber>
    </recommendedName>
</protein>
<evidence type="ECO:0000256" key="1">
    <source>
        <dbReference type="ARBA" id="ARBA00000085"/>
    </source>
</evidence>
<dbReference type="InterPro" id="IPR005467">
    <property type="entry name" value="His_kinase_dom"/>
</dbReference>
<evidence type="ECO:0000256" key="8">
    <source>
        <dbReference type="ARBA" id="ARBA00022989"/>
    </source>
</evidence>
<dbReference type="SUPFAM" id="SSF47384">
    <property type="entry name" value="Homodimeric domain of signal transducing histidine kinase"/>
    <property type="match status" value="1"/>
</dbReference>
<evidence type="ECO:0000256" key="5">
    <source>
        <dbReference type="ARBA" id="ARBA00022679"/>
    </source>
</evidence>
<dbReference type="AlphaFoldDB" id="A0A1W1HC68"/>
<dbReference type="GO" id="GO:0000155">
    <property type="term" value="F:phosphorelay sensor kinase activity"/>
    <property type="evidence" value="ECO:0007669"/>
    <property type="project" value="InterPro"/>
</dbReference>
<dbReference type="InterPro" id="IPR004358">
    <property type="entry name" value="Sig_transdc_His_kin-like_C"/>
</dbReference>
<dbReference type="EC" id="2.7.13.3" evidence="3"/>
<dbReference type="SMART" id="SM00387">
    <property type="entry name" value="HATPase_c"/>
    <property type="match status" value="1"/>
</dbReference>
<keyword evidence="15" id="KW-1185">Reference proteome</keyword>
<feature type="transmembrane region" description="Helical" evidence="11">
    <location>
        <begin position="20"/>
        <end position="43"/>
    </location>
</feature>
<feature type="domain" description="HAMP" evidence="13">
    <location>
        <begin position="196"/>
        <end position="249"/>
    </location>
</feature>
<dbReference type="InterPro" id="IPR003661">
    <property type="entry name" value="HisK_dim/P_dom"/>
</dbReference>
<name>A0A1W1HC68_9BACT</name>
<evidence type="ECO:0000259" key="13">
    <source>
        <dbReference type="PROSITE" id="PS50885"/>
    </source>
</evidence>
<organism evidence="14 15">
    <name type="scientific">Desulfamplus magnetovallimortis</name>
    <dbReference type="NCBI Taxonomy" id="1246637"/>
    <lineage>
        <taxon>Bacteria</taxon>
        <taxon>Pseudomonadati</taxon>
        <taxon>Thermodesulfobacteriota</taxon>
        <taxon>Desulfobacteria</taxon>
        <taxon>Desulfobacterales</taxon>
        <taxon>Desulfobacteraceae</taxon>
        <taxon>Desulfamplus</taxon>
    </lineage>
</organism>
<dbReference type="InterPro" id="IPR036097">
    <property type="entry name" value="HisK_dim/P_sf"/>
</dbReference>
<dbReference type="InterPro" id="IPR036890">
    <property type="entry name" value="HATPase_C_sf"/>
</dbReference>
<dbReference type="InterPro" id="IPR003660">
    <property type="entry name" value="HAMP_dom"/>
</dbReference>
<dbReference type="SUPFAM" id="SSF158472">
    <property type="entry name" value="HAMP domain-like"/>
    <property type="match status" value="1"/>
</dbReference>
<keyword evidence="6 11" id="KW-0812">Transmembrane</keyword>
<gene>
    <name evidence="14" type="ORF">MTBBW1_2110003</name>
</gene>